<protein>
    <submittedName>
        <fullName evidence="6">Cell envelope biogenesis protein OmpA</fullName>
    </submittedName>
</protein>
<dbReference type="SUPFAM" id="SSF103088">
    <property type="entry name" value="OmpA-like"/>
    <property type="match status" value="1"/>
</dbReference>
<reference evidence="6 7" key="1">
    <citation type="submission" date="2017-12" db="EMBL/GenBank/DDBJ databases">
        <authorList>
            <person name="Hurst M.R.H."/>
        </authorList>
    </citation>
    <scope>NUCLEOTIDE SEQUENCE [LARGE SCALE GENOMIC DNA]</scope>
    <source>
        <strain evidence="6 7">SY-3-19</strain>
    </source>
</reference>
<comment type="caution">
    <text evidence="6">The sequence shown here is derived from an EMBL/GenBank/DDBJ whole genome shotgun (WGS) entry which is preliminary data.</text>
</comment>
<evidence type="ECO:0000259" key="5">
    <source>
        <dbReference type="PROSITE" id="PS51123"/>
    </source>
</evidence>
<dbReference type="InterPro" id="IPR039567">
    <property type="entry name" value="Gly-zipper"/>
</dbReference>
<evidence type="ECO:0000256" key="1">
    <source>
        <dbReference type="ARBA" id="ARBA00004442"/>
    </source>
</evidence>
<dbReference type="CDD" id="cd07185">
    <property type="entry name" value="OmpA_C-like"/>
    <property type="match status" value="1"/>
</dbReference>
<accession>A0A2S7K7I2</accession>
<dbReference type="PROSITE" id="PS51257">
    <property type="entry name" value="PROKAR_LIPOPROTEIN"/>
    <property type="match status" value="1"/>
</dbReference>
<dbReference type="PRINTS" id="PR01023">
    <property type="entry name" value="NAFLGMOTY"/>
</dbReference>
<proteinExistence type="predicted"/>
<evidence type="ECO:0000313" key="6">
    <source>
        <dbReference type="EMBL" id="PQA88474.1"/>
    </source>
</evidence>
<evidence type="ECO:0000313" key="7">
    <source>
        <dbReference type="Proteomes" id="UP000239504"/>
    </source>
</evidence>
<dbReference type="PRINTS" id="PR01021">
    <property type="entry name" value="OMPADOMAIN"/>
</dbReference>
<dbReference type="PANTHER" id="PTHR30329:SF21">
    <property type="entry name" value="LIPOPROTEIN YIAD-RELATED"/>
    <property type="match status" value="1"/>
</dbReference>
<dbReference type="EMBL" id="PJCH01000005">
    <property type="protein sequence ID" value="PQA88474.1"/>
    <property type="molecule type" value="Genomic_DNA"/>
</dbReference>
<dbReference type="AlphaFoldDB" id="A0A2S7K7I2"/>
<dbReference type="PROSITE" id="PS51123">
    <property type="entry name" value="OMPA_2"/>
    <property type="match status" value="1"/>
</dbReference>
<feature type="domain" description="OmpA-like" evidence="5">
    <location>
        <begin position="100"/>
        <end position="217"/>
    </location>
</feature>
<organism evidence="6 7">
    <name type="scientific">Hyphococcus luteus</name>
    <dbReference type="NCBI Taxonomy" id="2058213"/>
    <lineage>
        <taxon>Bacteria</taxon>
        <taxon>Pseudomonadati</taxon>
        <taxon>Pseudomonadota</taxon>
        <taxon>Alphaproteobacteria</taxon>
        <taxon>Parvularculales</taxon>
        <taxon>Parvularculaceae</taxon>
        <taxon>Hyphococcus</taxon>
    </lineage>
</organism>
<dbReference type="InterPro" id="IPR006665">
    <property type="entry name" value="OmpA-like"/>
</dbReference>
<keyword evidence="3" id="KW-0998">Cell outer membrane</keyword>
<dbReference type="Pfam" id="PF00691">
    <property type="entry name" value="OmpA"/>
    <property type="match status" value="1"/>
</dbReference>
<evidence type="ECO:0000256" key="3">
    <source>
        <dbReference type="ARBA" id="ARBA00023237"/>
    </source>
</evidence>
<gene>
    <name evidence="6" type="ORF">CW354_09295</name>
</gene>
<dbReference type="OrthoDB" id="9782229at2"/>
<dbReference type="GO" id="GO:0009279">
    <property type="term" value="C:cell outer membrane"/>
    <property type="evidence" value="ECO:0007669"/>
    <property type="project" value="UniProtKB-SubCell"/>
</dbReference>
<dbReference type="InterPro" id="IPR036737">
    <property type="entry name" value="OmpA-like_sf"/>
</dbReference>
<dbReference type="RefSeq" id="WP_104829718.1">
    <property type="nucleotide sequence ID" value="NZ_PJCH01000005.1"/>
</dbReference>
<evidence type="ECO:0000256" key="2">
    <source>
        <dbReference type="ARBA" id="ARBA00023136"/>
    </source>
</evidence>
<dbReference type="Gene3D" id="3.30.1330.60">
    <property type="entry name" value="OmpA-like domain"/>
    <property type="match status" value="1"/>
</dbReference>
<keyword evidence="2 4" id="KW-0472">Membrane</keyword>
<evidence type="ECO:0000256" key="4">
    <source>
        <dbReference type="PROSITE-ProRule" id="PRU00473"/>
    </source>
</evidence>
<keyword evidence="7" id="KW-1185">Reference proteome</keyword>
<dbReference type="Proteomes" id="UP000239504">
    <property type="component" value="Unassembled WGS sequence"/>
</dbReference>
<dbReference type="Pfam" id="PF13488">
    <property type="entry name" value="Gly-zipper_Omp"/>
    <property type="match status" value="1"/>
</dbReference>
<dbReference type="PANTHER" id="PTHR30329">
    <property type="entry name" value="STATOR ELEMENT OF FLAGELLAR MOTOR COMPLEX"/>
    <property type="match status" value="1"/>
</dbReference>
<dbReference type="InterPro" id="IPR050330">
    <property type="entry name" value="Bact_OuterMem_StrucFunc"/>
</dbReference>
<name>A0A2S7K7I2_9PROT</name>
<dbReference type="InterPro" id="IPR006664">
    <property type="entry name" value="OMP_bac"/>
</dbReference>
<comment type="subcellular location">
    <subcellularLocation>
        <location evidence="1">Cell outer membrane</location>
    </subcellularLocation>
</comment>
<sequence length="222" mass="22694">MRKMLILAAAAIFAVGCTTNPYTGEKRASRTVTSGAAGAGAGAAAGAVIGAIAGDAKKGAIIGAGVGAATGVGIGVYQDRQQAKLRERLAASGVSVTRQGDNIILNMPSDITFPVNQSDINPGFYETLNSVAIVLKEFDKTTVSVYGHADSTGSEAYNMELSKKRASSVATYLAGQGVAPARLQAVGYGEMHPIADNSTEAGRAANRRVEIVIDPVDSAFNS</sequence>